<dbReference type="Gene3D" id="2.20.70.10">
    <property type="match status" value="1"/>
</dbReference>
<dbReference type="GO" id="GO:0003824">
    <property type="term" value="F:catalytic activity"/>
    <property type="evidence" value="ECO:0007669"/>
    <property type="project" value="UniProtKB-ARBA"/>
</dbReference>
<evidence type="ECO:0000313" key="3">
    <source>
        <dbReference type="Proteomes" id="UP000059847"/>
    </source>
</evidence>
<evidence type="ECO:0000313" key="2">
    <source>
        <dbReference type="EMBL" id="ALF59443.1"/>
    </source>
</evidence>
<dbReference type="Pfam" id="PF00293">
    <property type="entry name" value="NUDIX"/>
    <property type="match status" value="1"/>
</dbReference>
<protein>
    <submittedName>
        <fullName evidence="2">ADP-ribose pyrophosphatase</fullName>
    </submittedName>
</protein>
<proteinExistence type="predicted"/>
<reference evidence="2 3" key="1">
    <citation type="submission" date="2015-09" db="EMBL/GenBank/DDBJ databases">
        <title>Complete genome of Psychrobacter urativorans R10.10B.</title>
        <authorList>
            <person name="See-Too W.S."/>
            <person name="Chan K.G."/>
        </authorList>
    </citation>
    <scope>NUCLEOTIDE SEQUENCE [LARGE SCALE GENOMIC DNA]</scope>
    <source>
        <strain evidence="2 3">R10.10B</strain>
    </source>
</reference>
<dbReference type="OrthoDB" id="5417595at2"/>
<feature type="domain" description="Nudix hydrolase" evidence="1">
    <location>
        <begin position="36"/>
        <end position="159"/>
    </location>
</feature>
<dbReference type="PANTHER" id="PTHR43222:SF2">
    <property type="entry name" value="NUDIX HYDROLASE 23, CHLOROPLASTIC"/>
    <property type="match status" value="1"/>
</dbReference>
<dbReference type="RefSeq" id="WP_062533829.1">
    <property type="nucleotide sequence ID" value="NZ_CP012678.1"/>
</dbReference>
<dbReference type="PANTHER" id="PTHR43222">
    <property type="entry name" value="NUDIX HYDROLASE 23"/>
    <property type="match status" value="1"/>
</dbReference>
<dbReference type="Pfam" id="PF14803">
    <property type="entry name" value="Zn_ribbon_Nudix"/>
    <property type="match status" value="1"/>
</dbReference>
<sequence length="187" mass="21450">MRYCLECGHEAERKIPATDNIPRLVCPNCHYIHYENPKIICGSLVVHKGRVLLCRRAIEPQYGLWTVPAGFMENGETIAEGAARESFEEADAVVTNPHLYCIYDLPHIGQIYIIYLNDLKDGAYGIGSESLDCALFAEEDIPWDKIAFEAVRRTLTNFFADRKQFDNHADFPVHQDYIDKDHSIKRF</sequence>
<dbReference type="KEGG" id="pur:AOC03_04720"/>
<dbReference type="STRING" id="45610.AOC03_04720"/>
<name>A0A0M3V8M5_9GAMM</name>
<evidence type="ECO:0000259" key="1">
    <source>
        <dbReference type="PROSITE" id="PS51462"/>
    </source>
</evidence>
<gene>
    <name evidence="2" type="ORF">AOC03_04720</name>
</gene>
<dbReference type="PROSITE" id="PS51462">
    <property type="entry name" value="NUDIX"/>
    <property type="match status" value="1"/>
</dbReference>
<dbReference type="Proteomes" id="UP000059847">
    <property type="component" value="Chromosome"/>
</dbReference>
<dbReference type="EMBL" id="CP012678">
    <property type="protein sequence ID" value="ALF59443.1"/>
    <property type="molecule type" value="Genomic_DNA"/>
</dbReference>
<dbReference type="Gene3D" id="3.90.79.10">
    <property type="entry name" value="Nucleoside Triphosphate Pyrophosphohydrolase"/>
    <property type="match status" value="1"/>
</dbReference>
<dbReference type="InterPro" id="IPR000086">
    <property type="entry name" value="NUDIX_hydrolase_dom"/>
</dbReference>
<dbReference type="InterPro" id="IPR029401">
    <property type="entry name" value="Nudix_N"/>
</dbReference>
<accession>A0A0M3V8M5</accession>
<organism evidence="2 3">
    <name type="scientific">Psychrobacter urativorans</name>
    <dbReference type="NCBI Taxonomy" id="45610"/>
    <lineage>
        <taxon>Bacteria</taxon>
        <taxon>Pseudomonadati</taxon>
        <taxon>Pseudomonadota</taxon>
        <taxon>Gammaproteobacteria</taxon>
        <taxon>Moraxellales</taxon>
        <taxon>Moraxellaceae</taxon>
        <taxon>Psychrobacter</taxon>
    </lineage>
</organism>
<dbReference type="AlphaFoldDB" id="A0A0M3V8M5"/>
<dbReference type="SUPFAM" id="SSF55811">
    <property type="entry name" value="Nudix"/>
    <property type="match status" value="1"/>
</dbReference>
<keyword evidence="3" id="KW-1185">Reference proteome</keyword>
<dbReference type="InterPro" id="IPR015797">
    <property type="entry name" value="NUDIX_hydrolase-like_dom_sf"/>
</dbReference>
<dbReference type="CDD" id="cd04511">
    <property type="entry name" value="NUDIX_Hydrolase"/>
    <property type="match status" value="1"/>
</dbReference>